<dbReference type="Pfam" id="PF00226">
    <property type="entry name" value="DnaJ"/>
    <property type="match status" value="1"/>
</dbReference>
<dbReference type="InterPro" id="IPR036869">
    <property type="entry name" value="J_dom_sf"/>
</dbReference>
<dbReference type="PANTHER" id="PTHR43908:SF3">
    <property type="entry name" value="AT29763P-RELATED"/>
    <property type="match status" value="1"/>
</dbReference>
<name>A0A517KW76_9PEZI</name>
<dbReference type="PRINTS" id="PR00625">
    <property type="entry name" value="JDOMAIN"/>
</dbReference>
<dbReference type="SUPFAM" id="SSF46565">
    <property type="entry name" value="Chaperone J-domain"/>
    <property type="match status" value="1"/>
</dbReference>
<feature type="transmembrane region" description="Helical" evidence="1">
    <location>
        <begin position="51"/>
        <end position="72"/>
    </location>
</feature>
<dbReference type="EMBL" id="CP042185">
    <property type="protein sequence ID" value="QDS67623.1"/>
    <property type="molecule type" value="Genomic_DNA"/>
</dbReference>
<dbReference type="Proteomes" id="UP000316270">
    <property type="component" value="Chromosome 1"/>
</dbReference>
<dbReference type="STRING" id="50376.A0A517KW76"/>
<dbReference type="CDD" id="cd06257">
    <property type="entry name" value="DnaJ"/>
    <property type="match status" value="1"/>
</dbReference>
<keyword evidence="1" id="KW-0812">Transmembrane</keyword>
<dbReference type="OrthoDB" id="436519at2759"/>
<dbReference type="GO" id="GO:0030544">
    <property type="term" value="F:Hsp70 protein binding"/>
    <property type="evidence" value="ECO:0007669"/>
    <property type="project" value="TreeGrafter"/>
</dbReference>
<evidence type="ECO:0000313" key="4">
    <source>
        <dbReference type="Proteomes" id="UP000316270"/>
    </source>
</evidence>
<protein>
    <recommendedName>
        <fullName evidence="2">J domain-containing protein</fullName>
    </recommendedName>
</protein>
<dbReference type="Gene3D" id="1.10.287.110">
    <property type="entry name" value="DnaJ domain"/>
    <property type="match status" value="1"/>
</dbReference>
<organism evidence="3 4">
    <name type="scientific">Venturia effusa</name>
    <dbReference type="NCBI Taxonomy" id="50376"/>
    <lineage>
        <taxon>Eukaryota</taxon>
        <taxon>Fungi</taxon>
        <taxon>Dikarya</taxon>
        <taxon>Ascomycota</taxon>
        <taxon>Pezizomycotina</taxon>
        <taxon>Dothideomycetes</taxon>
        <taxon>Pleosporomycetidae</taxon>
        <taxon>Venturiales</taxon>
        <taxon>Venturiaceae</taxon>
        <taxon>Venturia</taxon>
    </lineage>
</organism>
<evidence type="ECO:0000313" key="3">
    <source>
        <dbReference type="EMBL" id="QDS67623.1"/>
    </source>
</evidence>
<accession>A0A517KW76</accession>
<gene>
    <name evidence="3" type="ORF">FKW77_004254</name>
</gene>
<reference evidence="3 4" key="1">
    <citation type="submission" date="2019-07" db="EMBL/GenBank/DDBJ databases">
        <title>Finished genome of Venturia effusa.</title>
        <authorList>
            <person name="Young C.A."/>
            <person name="Cox M.P."/>
            <person name="Ganley A.R.D."/>
            <person name="David W.J."/>
        </authorList>
    </citation>
    <scope>NUCLEOTIDE SEQUENCE [LARGE SCALE GENOMIC DNA]</scope>
    <source>
        <strain evidence="4">albino</strain>
    </source>
</reference>
<keyword evidence="4" id="KW-1185">Reference proteome</keyword>
<dbReference type="PANTHER" id="PTHR43908">
    <property type="entry name" value="AT29763P-RELATED"/>
    <property type="match status" value="1"/>
</dbReference>
<dbReference type="InterPro" id="IPR001623">
    <property type="entry name" value="DnaJ_domain"/>
</dbReference>
<evidence type="ECO:0000259" key="2">
    <source>
        <dbReference type="PROSITE" id="PS50076"/>
    </source>
</evidence>
<dbReference type="InterPro" id="IPR051100">
    <property type="entry name" value="DnaJ_subfamily_B/C"/>
</dbReference>
<dbReference type="GO" id="GO:0071218">
    <property type="term" value="P:cellular response to misfolded protein"/>
    <property type="evidence" value="ECO:0007669"/>
    <property type="project" value="TreeGrafter"/>
</dbReference>
<feature type="domain" description="J" evidence="2">
    <location>
        <begin position="77"/>
        <end position="144"/>
    </location>
</feature>
<dbReference type="AlphaFoldDB" id="A0A517KW76"/>
<evidence type="ECO:0000256" key="1">
    <source>
        <dbReference type="SAM" id="Phobius"/>
    </source>
</evidence>
<keyword evidence="1" id="KW-0472">Membrane</keyword>
<feature type="transmembrane region" description="Helical" evidence="1">
    <location>
        <begin position="12"/>
        <end position="30"/>
    </location>
</feature>
<feature type="transmembrane region" description="Helical" evidence="1">
    <location>
        <begin position="168"/>
        <end position="185"/>
    </location>
</feature>
<proteinExistence type="predicted"/>
<dbReference type="GO" id="GO:0005789">
    <property type="term" value="C:endoplasmic reticulum membrane"/>
    <property type="evidence" value="ECO:0007669"/>
    <property type="project" value="TreeGrafter"/>
</dbReference>
<sequence length="367" mass="41714">MSSQIISLGAWYFLPNLVTGWIQTIYYRITLRAGDPAPQPGSPQYVKHRKVIHCSVIGIYLLYCIFEADWILQQEPTYYQYLGVEVDVGERTLQKTLRKLAAQLHPDRYSEHQKDTANDAFIRVKAKADALLDPAKRFGYDKFGPVSTDWKNCKSKGDYVLQGAQNSGFIYLGTLITMVVAHILGMLPYGRYWRFLAIASLAVFEAYMITRPSPDFLTSHINTFLRATNLHASYLPFQIIQIARQSSFAAFIAMNQLGPILASPATMPDSPGELQNATIQIRQLARATKENSQKLLQLECMPFIGQEGDKGMDRLKRELSSWLVNNEIQKQPGVQAAMQRARERKLQEIGEVDLEEIRERKSYQLGN</sequence>
<keyword evidence="1" id="KW-1133">Transmembrane helix</keyword>
<dbReference type="SMART" id="SM00271">
    <property type="entry name" value="DnaJ"/>
    <property type="match status" value="1"/>
</dbReference>
<dbReference type="PROSITE" id="PS50076">
    <property type="entry name" value="DNAJ_2"/>
    <property type="match status" value="1"/>
</dbReference>